<evidence type="ECO:0000313" key="1">
    <source>
        <dbReference type="EMBL" id="TGY65762.1"/>
    </source>
</evidence>
<protein>
    <submittedName>
        <fullName evidence="1">HAD family phosphatase</fullName>
    </submittedName>
</protein>
<organism evidence="1 2">
    <name type="scientific">Dubosiella muris</name>
    <dbReference type="NCBI Taxonomy" id="3038133"/>
    <lineage>
        <taxon>Bacteria</taxon>
        <taxon>Bacillati</taxon>
        <taxon>Bacillota</taxon>
        <taxon>Erysipelotrichia</taxon>
        <taxon>Erysipelotrichales</taxon>
        <taxon>Erysipelotrichaceae</taxon>
        <taxon>Dubosiella</taxon>
    </lineage>
</organism>
<gene>
    <name evidence="1" type="ORF">E5336_07210</name>
</gene>
<sequence>MINILAFDLDGTLLTSQKTIDPRTLAAIEKAKQAGMHIVIASGRDKNGCRFVYEPLGLEHGPHFLALVNGQILYDFEKKEYDLDDVLLPEDGLKIQEVCRKYNVEGIFCCGYDFYSYISRLGRIKKTVKTIVRGEPADYGLKAGASHRNFIDLPYKDITLTQDINKVCLVHSASFFDKNLDNLKADLKDYDVLLVGPEWLEIMPKGVSKASALDKIARKLGYTMENVMAFGDAENDVEMLAKAGIGVAMGNAMDTAKAAANVVTKTNDENGIGEVIDKLLEGNEDFLKVGII</sequence>
<dbReference type="EMBL" id="SRYG01000013">
    <property type="protein sequence ID" value="TGY65762.1"/>
    <property type="molecule type" value="Genomic_DNA"/>
</dbReference>
<reference evidence="1" key="1">
    <citation type="submission" date="2019-04" db="EMBL/GenBank/DDBJ databases">
        <title>Microbes associate with the intestines of laboratory mice.</title>
        <authorList>
            <person name="Navarre W."/>
            <person name="Wong E."/>
            <person name="Huang K."/>
            <person name="Tropini C."/>
            <person name="Ng K."/>
            <person name="Yu B."/>
        </authorList>
    </citation>
    <scope>NUCLEOTIDE SEQUENCE</scope>
    <source>
        <strain evidence="1">NM09_H32</strain>
    </source>
</reference>
<accession>A0AC61R6N3</accession>
<dbReference type="Proteomes" id="UP000308836">
    <property type="component" value="Unassembled WGS sequence"/>
</dbReference>
<name>A0AC61R6N3_9FIRM</name>
<evidence type="ECO:0000313" key="2">
    <source>
        <dbReference type="Proteomes" id="UP000308836"/>
    </source>
</evidence>
<proteinExistence type="predicted"/>
<keyword evidence="2" id="KW-1185">Reference proteome</keyword>
<comment type="caution">
    <text evidence="1">The sequence shown here is derived from an EMBL/GenBank/DDBJ whole genome shotgun (WGS) entry which is preliminary data.</text>
</comment>